<dbReference type="Proteomes" id="UP000008738">
    <property type="component" value="Chromosome"/>
</dbReference>
<accession>A0ABM5M6J6</accession>
<gene>
    <name evidence="1" type="ordered locus">SRH_03670</name>
</gene>
<dbReference type="EMBL" id="CP002669">
    <property type="protein sequence ID" value="AEC46271.1"/>
    <property type="molecule type" value="Genomic_DNA"/>
</dbReference>
<proteinExistence type="predicted"/>
<evidence type="ECO:0000313" key="2">
    <source>
        <dbReference type="Proteomes" id="UP000008738"/>
    </source>
</evidence>
<protein>
    <submittedName>
        <fullName evidence="1">Uncharacterized protein</fullName>
    </submittedName>
</protein>
<sequence>MFDTFVDLLLLILDFIIGLPLFNSKPLIPDSKYFFVQKDIWLGLRLFSSEILTIGSLAKNLLTMFNLWSIVHFLFRGSFLRPSTPNLS</sequence>
<evidence type="ECO:0000313" key="1">
    <source>
        <dbReference type="EMBL" id="AEC46271.1"/>
    </source>
</evidence>
<organism evidence="1 2">
    <name type="scientific">Mesomycoplasma hyorhinis (strain MCLD)</name>
    <name type="common">Mycoplasma hyorhinis</name>
    <dbReference type="NCBI Taxonomy" id="936139"/>
    <lineage>
        <taxon>Bacteria</taxon>
        <taxon>Bacillati</taxon>
        <taxon>Mycoplasmatota</taxon>
        <taxon>Mycoplasmoidales</taxon>
        <taxon>Metamycoplasmataceae</taxon>
        <taxon>Mesomycoplasma</taxon>
    </lineage>
</organism>
<keyword evidence="2" id="KW-1185">Reference proteome</keyword>
<name>A0ABM5M6J6_MESHM</name>
<reference evidence="1 2" key="1">
    <citation type="journal article" date="2011" name="J. Bacteriol.">
        <title>Genome analysis of a Mycoplasma hyorhinis strain derived from a primary human melanoma cell line.</title>
        <authorList>
            <person name="Kornspan J.D."/>
            <person name="Lysnyansky I."/>
            <person name="Kahan T."/>
            <person name="Herrmann R."/>
            <person name="Rottem S."/>
            <person name="Nir-Paz R."/>
        </authorList>
    </citation>
    <scope>NUCLEOTIDE SEQUENCE [LARGE SCALE GENOMIC DNA]</scope>
    <source>
        <strain evidence="1 2">MCLD</strain>
    </source>
</reference>